<gene>
    <name evidence="1" type="ORF">WNY57_18190</name>
</gene>
<keyword evidence="2" id="KW-1185">Reference proteome</keyword>
<comment type="caution">
    <text evidence="1">The sequence shown here is derived from an EMBL/GenBank/DDBJ whole genome shotgun (WGS) entry which is preliminary data.</text>
</comment>
<evidence type="ECO:0000313" key="1">
    <source>
        <dbReference type="EMBL" id="MEM5534369.1"/>
    </source>
</evidence>
<reference evidence="1 2" key="1">
    <citation type="submission" date="2024-03" db="EMBL/GenBank/DDBJ databases">
        <title>Community enrichment and isolation of bacterial strains for fucoidan degradation.</title>
        <authorList>
            <person name="Sichert A."/>
        </authorList>
    </citation>
    <scope>NUCLEOTIDE SEQUENCE [LARGE SCALE GENOMIC DNA]</scope>
    <source>
        <strain evidence="1 2">AS26</strain>
    </source>
</reference>
<proteinExistence type="predicted"/>
<dbReference type="EMBL" id="JBBMQX010000018">
    <property type="protein sequence ID" value="MEM5534369.1"/>
    <property type="molecule type" value="Genomic_DNA"/>
</dbReference>
<protein>
    <submittedName>
        <fullName evidence="1">STY4851/ECs_5259 family protein</fullName>
    </submittedName>
</protein>
<dbReference type="NCBIfam" id="NF038336">
    <property type="entry name" value="YjiT_fam"/>
    <property type="match status" value="1"/>
</dbReference>
<dbReference type="Proteomes" id="UP001457661">
    <property type="component" value="Unassembled WGS sequence"/>
</dbReference>
<accession>A0ABU9TKY8</accession>
<name>A0ABU9TKY8_9GAMM</name>
<organism evidence="1 2">
    <name type="scientific">Pseudoalteromonas arctica</name>
    <dbReference type="NCBI Taxonomy" id="394751"/>
    <lineage>
        <taxon>Bacteria</taxon>
        <taxon>Pseudomonadati</taxon>
        <taxon>Pseudomonadota</taxon>
        <taxon>Gammaproteobacteria</taxon>
        <taxon>Alteromonadales</taxon>
        <taxon>Pseudoalteromonadaceae</taxon>
        <taxon>Pseudoalteromonas</taxon>
    </lineage>
</organism>
<dbReference type="InterPro" id="IPR047879">
    <property type="entry name" value="YjiT"/>
</dbReference>
<sequence>MQNNFLTPSQWLSQFLSSRNLDSVTGGPLFTYQMRYEEYQELKTVVSRFYPKTSISSRKHKDWTACFVLCCSEWYRRDCDSLKWEWYSAWQSLGFELTASQRADVIPLGLKGFWKRPIRSYESERRNFLGSVFIEGGLPFQLISAKENKFSDLIRKILRNYYKVDLIGIPLKQLISSYLEHFPSVFTEDESVELIAKIVRNLMTLADKVDANNQDDLPSTQLDQILPNWRSQFPIPLDVNTGKGLLDNWLIGASSASSSIKKQHSKLSCKHFFDLNNLLFSSEVSLPKSLNFNFKKSDVNSSKFDLGLNEGAKRRADFGSVFAQFETNRTVIKPRKKGVCFSRTNIDSSLFIELSELGVNVDQLNIENSSIGLGEAPIGFVFDEDENKYTCIGQASFTTKHKEIYVLVPSSYEVENLSGFALKDKDIEAYGYKLSWYKVSGDIRFYCSESRYRLRTNSTSNTSGMLAIVGDEVQWETRPAQVYKGVPEIKSVNDHAVVNFGLTRLLDNKPVNTIKEYEKYGQHVFSVKNNDGDTLIKRKIAVLPQDLSISFNSENENAVINVTTAQPIVVSLIASEAKIVQSKNSNTRHFTITPNSLPPAKVTMQISANLLCDPIEITLPYPAEGIYGFDKDGNELSEQLTVHQLLGSEIYLFSNQDYDEKFELEFALKPIIRNSPTIFSSISVSNKPKVLSLYSFKEKIVSLLSLCDKLDAEVAISIKCRGYRKQFTVRRFASEVKFDPVDKLYSFESGDSSEEVSHNLLAMKIAEPECKTVSLPRRMLGSIELDRFEVAKEMTKGGPWLIIPGNRPDIDFRPVFYFEDALEIANIKPSSSMQSAVRAFHPKFNPLAIADMMEVMANDYHHSSWLYIRSLWENFGYLPLSTFEVFKALTKDLKALTIILFKFEMDEEFIRRLDTEFPVLWEFIPLDYWHSAKNDFISSLEKINIPADFILEQVNSMFDRLSNSLPTYPVEIIEHLKGKKLAPRLPLPLEKQVLNETWLQELARDHAESDWPNSQQKLIEEAMRLLTEARAIVGPLHFRQTSVVYYPVIAAAIATKKVNFEQVFSTDSAITFAFKQLRDFEPVWFSSMYSYFVSYFTQKV</sequence>
<dbReference type="RefSeq" id="WP_342880267.1">
    <property type="nucleotide sequence ID" value="NZ_JBBMQX010000018.1"/>
</dbReference>
<evidence type="ECO:0000313" key="2">
    <source>
        <dbReference type="Proteomes" id="UP001457661"/>
    </source>
</evidence>